<protein>
    <submittedName>
        <fullName evidence="1">Uncharacterized protein</fullName>
    </submittedName>
</protein>
<keyword evidence="2" id="KW-1185">Reference proteome</keyword>
<evidence type="ECO:0000313" key="1">
    <source>
        <dbReference type="EMBL" id="MBP2246380.1"/>
    </source>
</evidence>
<organism evidence="1 2">
    <name type="scientific">Paenibacillus xylanexedens</name>
    <dbReference type="NCBI Taxonomy" id="528191"/>
    <lineage>
        <taxon>Bacteria</taxon>
        <taxon>Bacillati</taxon>
        <taxon>Bacillota</taxon>
        <taxon>Bacilli</taxon>
        <taxon>Bacillales</taxon>
        <taxon>Paenibacillaceae</taxon>
        <taxon>Paenibacillus</taxon>
    </lineage>
</organism>
<evidence type="ECO:0000313" key="2">
    <source>
        <dbReference type="Proteomes" id="UP000810207"/>
    </source>
</evidence>
<accession>A0ABS4RU20</accession>
<sequence>MRLDCSGVSESNTNKESTIQGTMTKTWMNLYEKRPKKTLHVVRRVFFCVSLFKEYVPFPITNDCASFEIA</sequence>
<dbReference type="Proteomes" id="UP000810207">
    <property type="component" value="Unassembled WGS sequence"/>
</dbReference>
<reference evidence="1 2" key="1">
    <citation type="submission" date="2021-03" db="EMBL/GenBank/DDBJ databases">
        <title>Genomic Encyclopedia of Type Strains, Phase IV (KMG-IV): sequencing the most valuable type-strain genomes for metagenomic binning, comparative biology and taxonomic classification.</title>
        <authorList>
            <person name="Goeker M."/>
        </authorList>
    </citation>
    <scope>NUCLEOTIDE SEQUENCE [LARGE SCALE GENOMIC DNA]</scope>
    <source>
        <strain evidence="1 2">DSM 21292</strain>
    </source>
</reference>
<name>A0ABS4RU20_PAEXY</name>
<dbReference type="EMBL" id="JAGIKV010000009">
    <property type="protein sequence ID" value="MBP2246380.1"/>
    <property type="molecule type" value="Genomic_DNA"/>
</dbReference>
<proteinExistence type="predicted"/>
<comment type="caution">
    <text evidence="1">The sequence shown here is derived from an EMBL/GenBank/DDBJ whole genome shotgun (WGS) entry which is preliminary data.</text>
</comment>
<gene>
    <name evidence="1" type="ORF">J2Z28_003011</name>
</gene>